<sequence>NYNIFLEFSLLSQCIDTTMKRPIPCCLLLASFIAAAAFFTFSPPVSALSPSHSLSAIQAEYSEGDDALINESSDPYLSFAEAAADPGSSSDEEGSSSSSSSSSSSGSASPSSPAEGGASSDTSSPSSSPPSSPQPGPSAGTRKRPPSDAAARYLAAAEGSGGSPKRRRVETRGMPPSGLVKARSQDAEDRDEQTRRQALGLNVTRTPGKADRVRNLLGSKVEEGNKKTERQRREEMLKEYMDHPRVQETRDKVDRDAERRRRRFSPRPTTP</sequence>
<protein>
    <submittedName>
        <fullName evidence="2">Serine rich protein</fullName>
    </submittedName>
</protein>
<feature type="region of interest" description="Disordered" evidence="1">
    <location>
        <begin position="81"/>
        <end position="196"/>
    </location>
</feature>
<feature type="compositionally biased region" description="Basic and acidic residues" evidence="1">
    <location>
        <begin position="217"/>
        <end position="259"/>
    </location>
</feature>
<feature type="region of interest" description="Disordered" evidence="1">
    <location>
        <begin position="217"/>
        <end position="271"/>
    </location>
</feature>
<feature type="compositionally biased region" description="Basic and acidic residues" evidence="1">
    <location>
        <begin position="183"/>
        <end position="195"/>
    </location>
</feature>
<dbReference type="VEuPathDB" id="ToxoDB:EAH_00060300"/>
<evidence type="ECO:0000256" key="1">
    <source>
        <dbReference type="SAM" id="MobiDB-lite"/>
    </source>
</evidence>
<feature type="compositionally biased region" description="Pro residues" evidence="1">
    <location>
        <begin position="127"/>
        <end position="136"/>
    </location>
</feature>
<feature type="non-terminal residue" evidence="2">
    <location>
        <position position="1"/>
    </location>
</feature>
<dbReference type="EMBL" id="AF073462">
    <property type="protein sequence ID" value="AAC26124.1"/>
    <property type="molecule type" value="mRNA"/>
</dbReference>
<dbReference type="AlphaFoldDB" id="O76509"/>
<proteinExistence type="evidence at transcript level"/>
<feature type="compositionally biased region" description="Low complexity" evidence="1">
    <location>
        <begin position="85"/>
        <end position="126"/>
    </location>
</feature>
<reference evidence="2" key="1">
    <citation type="submission" date="1998-06" db="EMBL/GenBank/DDBJ databases">
        <authorList>
            <person name="Laurent F."/>
        </authorList>
    </citation>
    <scope>NUCLEOTIDE SEQUENCE</scope>
    <source>
        <strain evidence="2">PAPa46</strain>
    </source>
</reference>
<evidence type="ECO:0000313" key="2">
    <source>
        <dbReference type="EMBL" id="AAC26124.1"/>
    </source>
</evidence>
<organism evidence="2">
    <name type="scientific">Eimeria acervulina</name>
    <name type="common">Coccidian parasite</name>
    <dbReference type="NCBI Taxonomy" id="5801"/>
    <lineage>
        <taxon>Eukaryota</taxon>
        <taxon>Sar</taxon>
        <taxon>Alveolata</taxon>
        <taxon>Apicomplexa</taxon>
        <taxon>Conoidasida</taxon>
        <taxon>Coccidia</taxon>
        <taxon>Eucoccidiorida</taxon>
        <taxon>Eimeriorina</taxon>
        <taxon>Eimeriidae</taxon>
        <taxon>Eimeria</taxon>
    </lineage>
</organism>
<accession>O76509</accession>
<name>O76509_EIMAC</name>